<keyword evidence="3" id="KW-0378">Hydrolase</keyword>
<proteinExistence type="inferred from homology"/>
<dbReference type="PANTHER" id="PTHR12378:SF80">
    <property type="entry name" value="IP06716P-RELATED"/>
    <property type="match status" value="1"/>
</dbReference>
<evidence type="ECO:0000259" key="4">
    <source>
        <dbReference type="PROSITE" id="PS51858"/>
    </source>
</evidence>
<dbReference type="PANTHER" id="PTHR12378">
    <property type="entry name" value="DESUMOYLATING ISOPEPTIDASE"/>
    <property type="match status" value="1"/>
</dbReference>
<dbReference type="InterPro" id="IPR042266">
    <property type="entry name" value="PPPDE_sf"/>
</dbReference>
<evidence type="ECO:0000256" key="3">
    <source>
        <dbReference type="ARBA" id="ARBA00022801"/>
    </source>
</evidence>
<evidence type="ECO:0000256" key="2">
    <source>
        <dbReference type="ARBA" id="ARBA00022670"/>
    </source>
</evidence>
<name>A0A9N8E4X9_9STRA</name>
<dbReference type="AlphaFoldDB" id="A0A9N8E4X9"/>
<comment type="similarity">
    <text evidence="1">Belongs to the DeSI family.</text>
</comment>
<reference evidence="5" key="1">
    <citation type="submission" date="2020-06" db="EMBL/GenBank/DDBJ databases">
        <authorList>
            <consortium name="Plant Systems Biology data submission"/>
        </authorList>
    </citation>
    <scope>NUCLEOTIDE SEQUENCE</scope>
    <source>
        <strain evidence="5">D6</strain>
    </source>
</reference>
<sequence length="245" mass="27157">MSEINASKTEDSFDNFPVVCPTETEDSNDSVSVSTADTSGSKVYLNVYDLNPVNFFLGPVGIGLYHSGVEIDGFEYSFASRGGGIFKIEPRKARGVRFYQQIEMGSIDEEQGIQQLQRALDELKDGFQPQKYDFVTNNCNHFCNALLVKLLGKGLPGHVNRMSYLWTTANIPWLVPKNIRRNAPVGDKNLEAYKGIIPFLRSITDVSNVVISEWIDASSSLSDVVSTTKGLSLLLDDQCIEVELD</sequence>
<dbReference type="GO" id="GO:0016579">
    <property type="term" value="P:protein deubiquitination"/>
    <property type="evidence" value="ECO:0007669"/>
    <property type="project" value="TreeGrafter"/>
</dbReference>
<dbReference type="OrthoDB" id="412286at2759"/>
<organism evidence="5 6">
    <name type="scientific">Seminavis robusta</name>
    <dbReference type="NCBI Taxonomy" id="568900"/>
    <lineage>
        <taxon>Eukaryota</taxon>
        <taxon>Sar</taxon>
        <taxon>Stramenopiles</taxon>
        <taxon>Ochrophyta</taxon>
        <taxon>Bacillariophyta</taxon>
        <taxon>Bacillariophyceae</taxon>
        <taxon>Bacillariophycidae</taxon>
        <taxon>Naviculales</taxon>
        <taxon>Naviculaceae</taxon>
        <taxon>Seminavis</taxon>
    </lineage>
</organism>
<dbReference type="GO" id="GO:0006508">
    <property type="term" value="P:proteolysis"/>
    <property type="evidence" value="ECO:0007669"/>
    <property type="project" value="UniProtKB-KW"/>
</dbReference>
<dbReference type="InterPro" id="IPR008580">
    <property type="entry name" value="PPPDE_dom"/>
</dbReference>
<protein>
    <submittedName>
        <fullName evidence="5">Desumoylating isopeptidase 2</fullName>
    </submittedName>
</protein>
<accession>A0A9N8E4X9</accession>
<evidence type="ECO:0000313" key="5">
    <source>
        <dbReference type="EMBL" id="CAB9514762.1"/>
    </source>
</evidence>
<gene>
    <name evidence="5" type="ORF">SEMRO_672_G185140.1</name>
</gene>
<dbReference type="Pfam" id="PF05903">
    <property type="entry name" value="Peptidase_C97"/>
    <property type="match status" value="1"/>
</dbReference>
<dbReference type="PROSITE" id="PS51858">
    <property type="entry name" value="PPPDE"/>
    <property type="match status" value="1"/>
</dbReference>
<keyword evidence="2" id="KW-0645">Protease</keyword>
<dbReference type="GO" id="GO:0101005">
    <property type="term" value="F:deubiquitinase activity"/>
    <property type="evidence" value="ECO:0007669"/>
    <property type="project" value="TreeGrafter"/>
</dbReference>
<evidence type="ECO:0000256" key="1">
    <source>
        <dbReference type="ARBA" id="ARBA00008140"/>
    </source>
</evidence>
<comment type="caution">
    <text evidence="5">The sequence shown here is derived from an EMBL/GenBank/DDBJ whole genome shotgun (WGS) entry which is preliminary data.</text>
</comment>
<dbReference type="Proteomes" id="UP001153069">
    <property type="component" value="Unassembled WGS sequence"/>
</dbReference>
<dbReference type="Gene3D" id="3.90.1720.30">
    <property type="entry name" value="PPPDE domains"/>
    <property type="match status" value="1"/>
</dbReference>
<dbReference type="EMBL" id="CAICTM010000671">
    <property type="protein sequence ID" value="CAB9514762.1"/>
    <property type="molecule type" value="Genomic_DNA"/>
</dbReference>
<keyword evidence="6" id="KW-1185">Reference proteome</keyword>
<dbReference type="SMART" id="SM01179">
    <property type="entry name" value="DUF862"/>
    <property type="match status" value="1"/>
</dbReference>
<evidence type="ECO:0000313" key="6">
    <source>
        <dbReference type="Proteomes" id="UP001153069"/>
    </source>
</evidence>
<feature type="domain" description="PPPDE" evidence="4">
    <location>
        <begin position="41"/>
        <end position="175"/>
    </location>
</feature>